<sequence>MSESAYNSPLLARRLTDSCCSSPARSVRSHHVDDLTDSDGEGAEPLFTEVPGAPEQTVISGWLKFRDNKKRVCARYNYNKTPEELRI</sequence>
<feature type="region of interest" description="Disordered" evidence="1">
    <location>
        <begin position="21"/>
        <end position="48"/>
    </location>
</feature>
<dbReference type="AlphaFoldDB" id="A0A9N9TLZ8"/>
<organism evidence="2 3">
    <name type="scientific">Phyllotreta striolata</name>
    <name type="common">Striped flea beetle</name>
    <name type="synonym">Crioceris striolata</name>
    <dbReference type="NCBI Taxonomy" id="444603"/>
    <lineage>
        <taxon>Eukaryota</taxon>
        <taxon>Metazoa</taxon>
        <taxon>Ecdysozoa</taxon>
        <taxon>Arthropoda</taxon>
        <taxon>Hexapoda</taxon>
        <taxon>Insecta</taxon>
        <taxon>Pterygota</taxon>
        <taxon>Neoptera</taxon>
        <taxon>Endopterygota</taxon>
        <taxon>Coleoptera</taxon>
        <taxon>Polyphaga</taxon>
        <taxon>Cucujiformia</taxon>
        <taxon>Chrysomeloidea</taxon>
        <taxon>Chrysomelidae</taxon>
        <taxon>Galerucinae</taxon>
        <taxon>Alticini</taxon>
        <taxon>Phyllotreta</taxon>
    </lineage>
</organism>
<accession>A0A9N9TLZ8</accession>
<gene>
    <name evidence="2" type="ORF">PHYEVI_LOCUS2851</name>
</gene>
<protein>
    <submittedName>
        <fullName evidence="2">Uncharacterized protein</fullName>
    </submittedName>
</protein>
<name>A0A9N9TLZ8_PHYSR</name>
<dbReference type="OrthoDB" id="8121857at2759"/>
<dbReference type="EMBL" id="OU900105">
    <property type="protein sequence ID" value="CAG9856429.1"/>
    <property type="molecule type" value="Genomic_DNA"/>
</dbReference>
<evidence type="ECO:0000313" key="2">
    <source>
        <dbReference type="EMBL" id="CAG9856429.1"/>
    </source>
</evidence>
<proteinExistence type="predicted"/>
<dbReference type="Proteomes" id="UP001153712">
    <property type="component" value="Chromosome 12"/>
</dbReference>
<evidence type="ECO:0000256" key="1">
    <source>
        <dbReference type="SAM" id="MobiDB-lite"/>
    </source>
</evidence>
<evidence type="ECO:0000313" key="3">
    <source>
        <dbReference type="Proteomes" id="UP001153712"/>
    </source>
</evidence>
<keyword evidence="3" id="KW-1185">Reference proteome</keyword>
<reference evidence="2" key="1">
    <citation type="submission" date="2022-01" db="EMBL/GenBank/DDBJ databases">
        <authorList>
            <person name="King R."/>
        </authorList>
    </citation>
    <scope>NUCLEOTIDE SEQUENCE</scope>
</reference>